<sequence>MTQEAVLKALLKLVGEKGSAGATLHRYAAIDPDHRYESESWSGTLRVELDVEPEPITATVVEARSGEILIQKLRAELKKAIHARAFARKQQSLDAPRRRIGQVLCLEHRP</sequence>
<evidence type="ECO:0000313" key="1">
    <source>
        <dbReference type="EMBL" id="QDT54609.1"/>
    </source>
</evidence>
<dbReference type="KEGG" id="ccos:Pan44_26430"/>
<dbReference type="AlphaFoldDB" id="A0A517SER5"/>
<evidence type="ECO:0000313" key="2">
    <source>
        <dbReference type="Proteomes" id="UP000315700"/>
    </source>
</evidence>
<name>A0A517SER5_9PLAN</name>
<dbReference type="Proteomes" id="UP000315700">
    <property type="component" value="Chromosome"/>
</dbReference>
<dbReference type="RefSeq" id="WP_145030450.1">
    <property type="nucleotide sequence ID" value="NZ_CP036271.1"/>
</dbReference>
<proteinExistence type="predicted"/>
<dbReference type="EMBL" id="CP036271">
    <property type="protein sequence ID" value="QDT54609.1"/>
    <property type="molecule type" value="Genomic_DNA"/>
</dbReference>
<gene>
    <name evidence="1" type="ORF">Pan44_26430</name>
</gene>
<organism evidence="1 2">
    <name type="scientific">Caulifigura coniformis</name>
    <dbReference type="NCBI Taxonomy" id="2527983"/>
    <lineage>
        <taxon>Bacteria</taxon>
        <taxon>Pseudomonadati</taxon>
        <taxon>Planctomycetota</taxon>
        <taxon>Planctomycetia</taxon>
        <taxon>Planctomycetales</taxon>
        <taxon>Planctomycetaceae</taxon>
        <taxon>Caulifigura</taxon>
    </lineage>
</organism>
<accession>A0A517SER5</accession>
<dbReference type="InParanoid" id="A0A517SER5"/>
<reference evidence="1 2" key="1">
    <citation type="submission" date="2019-02" db="EMBL/GenBank/DDBJ databases">
        <title>Deep-cultivation of Planctomycetes and their phenomic and genomic characterization uncovers novel biology.</title>
        <authorList>
            <person name="Wiegand S."/>
            <person name="Jogler M."/>
            <person name="Boedeker C."/>
            <person name="Pinto D."/>
            <person name="Vollmers J."/>
            <person name="Rivas-Marin E."/>
            <person name="Kohn T."/>
            <person name="Peeters S.H."/>
            <person name="Heuer A."/>
            <person name="Rast P."/>
            <person name="Oberbeckmann S."/>
            <person name="Bunk B."/>
            <person name="Jeske O."/>
            <person name="Meyerdierks A."/>
            <person name="Storesund J.E."/>
            <person name="Kallscheuer N."/>
            <person name="Luecker S."/>
            <person name="Lage O.M."/>
            <person name="Pohl T."/>
            <person name="Merkel B.J."/>
            <person name="Hornburger P."/>
            <person name="Mueller R.-W."/>
            <person name="Bruemmer F."/>
            <person name="Labrenz M."/>
            <person name="Spormann A.M."/>
            <person name="Op den Camp H."/>
            <person name="Overmann J."/>
            <person name="Amann R."/>
            <person name="Jetten M.S.M."/>
            <person name="Mascher T."/>
            <person name="Medema M.H."/>
            <person name="Devos D.P."/>
            <person name="Kaster A.-K."/>
            <person name="Ovreas L."/>
            <person name="Rohde M."/>
            <person name="Galperin M.Y."/>
            <person name="Jogler C."/>
        </authorList>
    </citation>
    <scope>NUCLEOTIDE SEQUENCE [LARGE SCALE GENOMIC DNA]</scope>
    <source>
        <strain evidence="1 2">Pan44</strain>
    </source>
</reference>
<protein>
    <submittedName>
        <fullName evidence="1">Uncharacterized protein</fullName>
    </submittedName>
</protein>
<keyword evidence="2" id="KW-1185">Reference proteome</keyword>